<reference evidence="4" key="1">
    <citation type="submission" date="2016-06" db="EMBL/GenBank/DDBJ databases">
        <title>Draft Genome sequence of the fungus Inonotus baumii.</title>
        <authorList>
            <person name="Zhu H."/>
            <person name="Lin W."/>
        </authorList>
    </citation>
    <scope>NUCLEOTIDE SEQUENCE</scope>
    <source>
        <strain evidence="4">821</strain>
    </source>
</reference>
<dbReference type="OrthoDB" id="27198at2759"/>
<evidence type="ECO:0000313" key="4">
    <source>
        <dbReference type="EMBL" id="OCB89685.1"/>
    </source>
</evidence>
<dbReference type="PANTHER" id="PTHR12281:SF12">
    <property type="entry name" value="DEFECTIVE IN CULLIN NEDDYLATION PROTEIN"/>
    <property type="match status" value="1"/>
</dbReference>
<accession>A0A9Q5N797</accession>
<dbReference type="PANTHER" id="PTHR12281">
    <property type="entry name" value="RP42 RELATED"/>
    <property type="match status" value="1"/>
</dbReference>
<comment type="function">
    <text evidence="1">Neddylation of cullins play an essential role in the regulation of SCF-type complexes activity.</text>
</comment>
<feature type="compositionally biased region" description="Basic and acidic residues" evidence="2">
    <location>
        <begin position="95"/>
        <end position="107"/>
    </location>
</feature>
<dbReference type="Proteomes" id="UP000757232">
    <property type="component" value="Unassembled WGS sequence"/>
</dbReference>
<dbReference type="GO" id="GO:0032182">
    <property type="term" value="F:ubiquitin-like protein binding"/>
    <property type="evidence" value="ECO:0007669"/>
    <property type="project" value="TreeGrafter"/>
</dbReference>
<organism evidence="4 5">
    <name type="scientific">Sanghuangporus baumii</name>
    <name type="common">Phellinus baumii</name>
    <dbReference type="NCBI Taxonomy" id="108892"/>
    <lineage>
        <taxon>Eukaryota</taxon>
        <taxon>Fungi</taxon>
        <taxon>Dikarya</taxon>
        <taxon>Basidiomycota</taxon>
        <taxon>Agaricomycotina</taxon>
        <taxon>Agaricomycetes</taxon>
        <taxon>Hymenochaetales</taxon>
        <taxon>Hymenochaetaceae</taxon>
        <taxon>Sanghuangporus</taxon>
    </lineage>
</organism>
<dbReference type="GO" id="GO:0045116">
    <property type="term" value="P:protein neddylation"/>
    <property type="evidence" value="ECO:0007669"/>
    <property type="project" value="TreeGrafter"/>
</dbReference>
<sequence length="365" mass="40229">MPPRRKKSTEDVQGTGPAASATQGRRSSARLKDASMGSDLSDSITRETPIESTSKKRKAVSDYKEGYYYQPYYFEITEKKTKKKAKGAGASAADAKNDDGADDDVKASKNKGAGKSKKAAVNVSGNFAEQLFDSYAEASDPQSMTAEGFERLCGEANIPMAGAQPLLLAWQLDAKELGSFSRVEWTKGLQDLQITSLESLAIALVDLEDLIVLRKPPPAKPVSQSISKGIKSKFAPPAIDKYKKDRYWDYSANVGSAFSHFYNFCFALVKKESSRNIDMEYATAFWSVILAPRYPIMSEVVEFINEKGTYKGVNKDLWTMMYEFCQNVQPSLDGYDAEGAWPTLLDDFVEWKKSKQGANAGDAST</sequence>
<evidence type="ECO:0000313" key="5">
    <source>
        <dbReference type="Proteomes" id="UP000757232"/>
    </source>
</evidence>
<protein>
    <recommendedName>
        <fullName evidence="1">Defective in cullin neddylation protein</fullName>
    </recommendedName>
</protein>
<dbReference type="FunFam" id="1.10.238.200:FF:000003">
    <property type="entry name" value="DCN1-like protein 3"/>
    <property type="match status" value="1"/>
</dbReference>
<dbReference type="Gene3D" id="1.10.238.200">
    <property type="entry name" value="Cullin, PONY binding domain"/>
    <property type="match status" value="1"/>
</dbReference>
<dbReference type="Pfam" id="PF03556">
    <property type="entry name" value="Cullin_binding"/>
    <property type="match status" value="1"/>
</dbReference>
<keyword evidence="5" id="KW-1185">Reference proteome</keyword>
<dbReference type="GO" id="GO:0000151">
    <property type="term" value="C:ubiquitin ligase complex"/>
    <property type="evidence" value="ECO:0007669"/>
    <property type="project" value="TreeGrafter"/>
</dbReference>
<comment type="caution">
    <text evidence="4">The sequence shown here is derived from an EMBL/GenBank/DDBJ whole genome shotgun (WGS) entry which is preliminary data.</text>
</comment>
<dbReference type="PROSITE" id="PS51229">
    <property type="entry name" value="DCUN1"/>
    <property type="match status" value="1"/>
</dbReference>
<dbReference type="InterPro" id="IPR005176">
    <property type="entry name" value="PONY_dom"/>
</dbReference>
<evidence type="ECO:0000259" key="3">
    <source>
        <dbReference type="PROSITE" id="PS51229"/>
    </source>
</evidence>
<dbReference type="GO" id="GO:0005886">
    <property type="term" value="C:plasma membrane"/>
    <property type="evidence" value="ECO:0007669"/>
    <property type="project" value="UniProtKB-ARBA"/>
</dbReference>
<proteinExistence type="predicted"/>
<evidence type="ECO:0000256" key="1">
    <source>
        <dbReference type="RuleBase" id="RU410713"/>
    </source>
</evidence>
<feature type="region of interest" description="Disordered" evidence="2">
    <location>
        <begin position="1"/>
        <end position="60"/>
    </location>
</feature>
<dbReference type="GO" id="GO:0031624">
    <property type="term" value="F:ubiquitin conjugating enzyme binding"/>
    <property type="evidence" value="ECO:0007669"/>
    <property type="project" value="TreeGrafter"/>
</dbReference>
<evidence type="ECO:0000256" key="2">
    <source>
        <dbReference type="SAM" id="MobiDB-lite"/>
    </source>
</evidence>
<feature type="domain" description="DCUN1" evidence="3">
    <location>
        <begin position="123"/>
        <end position="353"/>
    </location>
</feature>
<dbReference type="InterPro" id="IPR042460">
    <property type="entry name" value="DCN1-like_PONY"/>
</dbReference>
<gene>
    <name evidence="4" type="ORF">A7U60_g3162</name>
</gene>
<dbReference type="InterPro" id="IPR014764">
    <property type="entry name" value="DCN-prot"/>
</dbReference>
<dbReference type="GO" id="GO:0097602">
    <property type="term" value="F:cullin family protein binding"/>
    <property type="evidence" value="ECO:0007669"/>
    <property type="project" value="TreeGrafter"/>
</dbReference>
<dbReference type="EMBL" id="LNZH02000151">
    <property type="protein sequence ID" value="OCB89685.1"/>
    <property type="molecule type" value="Genomic_DNA"/>
</dbReference>
<dbReference type="Gene3D" id="1.10.238.10">
    <property type="entry name" value="EF-hand"/>
    <property type="match status" value="1"/>
</dbReference>
<dbReference type="AlphaFoldDB" id="A0A9Q5N797"/>
<name>A0A9Q5N797_SANBA</name>
<feature type="region of interest" description="Disordered" evidence="2">
    <location>
        <begin position="89"/>
        <end position="115"/>
    </location>
</feature>